<dbReference type="AlphaFoldDB" id="A0A1L1PM11"/>
<organism evidence="1 2">
    <name type="scientific">Paraburkholderia sprentiae WSM5005</name>
    <dbReference type="NCBI Taxonomy" id="754502"/>
    <lineage>
        <taxon>Bacteria</taxon>
        <taxon>Pseudomonadati</taxon>
        <taxon>Pseudomonadota</taxon>
        <taxon>Betaproteobacteria</taxon>
        <taxon>Burkholderiales</taxon>
        <taxon>Burkholderiaceae</taxon>
        <taxon>Paraburkholderia</taxon>
    </lineage>
</organism>
<reference evidence="1" key="1">
    <citation type="submission" date="2016-09" db="EMBL/GenBank/DDBJ databases">
        <title>The Complete Genome of Burkholderia sprentiae wsm5005.</title>
        <authorList>
            <person name="De Meyer S."/>
            <person name="Wang P."/>
            <person name="Terpolilli J."/>
        </authorList>
    </citation>
    <scope>NUCLEOTIDE SEQUENCE [LARGE SCALE GENOMIC DNA]</scope>
    <source>
        <strain evidence="1">WSM5005</strain>
    </source>
</reference>
<protein>
    <submittedName>
        <fullName evidence="1">Uncharacterized protein</fullName>
    </submittedName>
</protein>
<accession>A0A1L1PM11</accession>
<dbReference type="RefSeq" id="WP_027196315.1">
    <property type="nucleotide sequence ID" value="NZ_CP017562.2"/>
</dbReference>
<dbReference type="EMBL" id="CP017562">
    <property type="protein sequence ID" value="APA88825.1"/>
    <property type="molecule type" value="Genomic_DNA"/>
</dbReference>
<sequence>MEQHIQKSIGSESTDEEVCGLCRVTYSIFASFPAMPSAEVMNVETGDFFPVDVVRSLSSGHDMTEALGTAWACSCRRRPRNRFDQRFTLTDTAGNALLNTYYTARLPSGARVHGMTDSQGRTGRYMTDGAHSIHIYIGHREA</sequence>
<proteinExistence type="predicted"/>
<name>A0A1L1PM11_9BURK</name>
<keyword evidence="2" id="KW-1185">Reference proteome</keyword>
<evidence type="ECO:0000313" key="1">
    <source>
        <dbReference type="EMBL" id="APA88825.1"/>
    </source>
</evidence>
<evidence type="ECO:0000313" key="2">
    <source>
        <dbReference type="Proteomes" id="UP000179860"/>
    </source>
</evidence>
<dbReference type="OrthoDB" id="8594232at2"/>
<gene>
    <name evidence="1" type="ORF">BJG93_26400</name>
</gene>
<reference evidence="1" key="2">
    <citation type="submission" date="2021-06" db="EMBL/GenBank/DDBJ databases">
        <authorList>
            <person name="Rogers T.H."/>
            <person name="Ramsay J.P."/>
            <person name="Wang P."/>
            <person name="Terpolilli J."/>
        </authorList>
    </citation>
    <scope>NUCLEOTIDE SEQUENCE</scope>
    <source>
        <strain evidence="1">WSM5005</strain>
    </source>
</reference>
<dbReference type="Proteomes" id="UP000179860">
    <property type="component" value="Chromosome 2"/>
</dbReference>
<dbReference type="KEGG" id="pspw:BJG93_26400"/>